<organism evidence="1">
    <name type="scientific">bioreactor metagenome</name>
    <dbReference type="NCBI Taxonomy" id="1076179"/>
    <lineage>
        <taxon>unclassified sequences</taxon>
        <taxon>metagenomes</taxon>
        <taxon>ecological metagenomes</taxon>
    </lineage>
</organism>
<protein>
    <submittedName>
        <fullName evidence="1">Uncharacterized protein</fullName>
    </submittedName>
</protein>
<proteinExistence type="predicted"/>
<accession>A0A645DFJ2</accession>
<evidence type="ECO:0000313" key="1">
    <source>
        <dbReference type="EMBL" id="MPM88039.1"/>
    </source>
</evidence>
<gene>
    <name evidence="1" type="ORF">SDC9_135140</name>
</gene>
<dbReference type="EMBL" id="VSSQ01035735">
    <property type="protein sequence ID" value="MPM88039.1"/>
    <property type="molecule type" value="Genomic_DNA"/>
</dbReference>
<comment type="caution">
    <text evidence="1">The sequence shown here is derived from an EMBL/GenBank/DDBJ whole genome shotgun (WGS) entry which is preliminary data.</text>
</comment>
<reference evidence="1" key="1">
    <citation type="submission" date="2019-08" db="EMBL/GenBank/DDBJ databases">
        <authorList>
            <person name="Kucharzyk K."/>
            <person name="Murdoch R.W."/>
            <person name="Higgins S."/>
            <person name="Loffler F."/>
        </authorList>
    </citation>
    <scope>NUCLEOTIDE SEQUENCE</scope>
</reference>
<dbReference type="AlphaFoldDB" id="A0A645DFJ2"/>
<sequence length="77" mass="8625">MLLQGICGHLIFFEPSIDIRRKLPSQKRGLQGELAKIRAYVAGQMLEFVLNPNAALRGSRIEHPGYGHNKVERQAQG</sequence>
<name>A0A645DFJ2_9ZZZZ</name>